<name>A0A0D8BJK2_9ACTN</name>
<dbReference type="PATRIC" id="fig|1502723.3.peg.5539"/>
<reference evidence="2" key="1">
    <citation type="submission" date="2015-02" db="EMBL/GenBank/DDBJ databases">
        <title>Draft Genome of Frankia sp. CpI1-S.</title>
        <authorList>
            <person name="Oshone R.T."/>
            <person name="Ngom M."/>
            <person name="Ghodhbane-Gtari F."/>
            <person name="Gtari M."/>
            <person name="Morris K."/>
            <person name="Thomas K."/>
            <person name="Sen A."/>
            <person name="Tisa L.S."/>
        </authorList>
    </citation>
    <scope>NUCLEOTIDE SEQUENCE [LARGE SCALE GENOMIC DNA]</scope>
    <source>
        <strain evidence="2">CpI1-S</strain>
    </source>
</reference>
<evidence type="ECO:0000313" key="2">
    <source>
        <dbReference type="Proteomes" id="UP000032545"/>
    </source>
</evidence>
<sequence>MLSLEEYPDVLVTVAHPWGNVEVPVDAWIQTGPGPRPYVGIAAARRSSTGREVPLTEIPLEYHNSSENPQPSTARPTSVSMVAAARVGA</sequence>
<dbReference type="Proteomes" id="UP000032545">
    <property type="component" value="Unassembled WGS sequence"/>
</dbReference>
<gene>
    <name evidence="1" type="ORF">FF36_01310</name>
</gene>
<evidence type="ECO:0000313" key="1">
    <source>
        <dbReference type="EMBL" id="KJE24235.1"/>
    </source>
</evidence>
<keyword evidence="2" id="KW-1185">Reference proteome</keyword>
<reference evidence="1 2" key="2">
    <citation type="journal article" date="2016" name="Genome Announc.">
        <title>Permanent Draft Genome Sequences for Two Variants of Frankia sp. Strain CpI1, the First Frankia Strain Isolated from Root Nodules of Comptonia peregrina.</title>
        <authorList>
            <person name="Oshone R."/>
            <person name="Hurst S.G.IV."/>
            <person name="Abebe-Akele F."/>
            <person name="Simpson S."/>
            <person name="Morris K."/>
            <person name="Thomas W.K."/>
            <person name="Tisa L.S."/>
        </authorList>
    </citation>
    <scope>NUCLEOTIDE SEQUENCE [LARGE SCALE GENOMIC DNA]</scope>
    <source>
        <strain evidence="2">CpI1-S</strain>
    </source>
</reference>
<proteinExistence type="predicted"/>
<dbReference type="AlphaFoldDB" id="A0A0D8BJK2"/>
<organism evidence="1 2">
    <name type="scientific">Frankia torreyi</name>
    <dbReference type="NCBI Taxonomy" id="1856"/>
    <lineage>
        <taxon>Bacteria</taxon>
        <taxon>Bacillati</taxon>
        <taxon>Actinomycetota</taxon>
        <taxon>Actinomycetes</taxon>
        <taxon>Frankiales</taxon>
        <taxon>Frankiaceae</taxon>
        <taxon>Frankia</taxon>
    </lineage>
</organism>
<comment type="caution">
    <text evidence="1">The sequence shown here is derived from an EMBL/GenBank/DDBJ whole genome shotgun (WGS) entry which is preliminary data.</text>
</comment>
<dbReference type="EMBL" id="JYFN01000007">
    <property type="protein sequence ID" value="KJE24235.1"/>
    <property type="molecule type" value="Genomic_DNA"/>
</dbReference>
<protein>
    <submittedName>
        <fullName evidence="1">Uncharacterized protein</fullName>
    </submittedName>
</protein>
<accession>A0A0D8BJK2</accession>